<feature type="compositionally biased region" description="Low complexity" evidence="1">
    <location>
        <begin position="532"/>
        <end position="560"/>
    </location>
</feature>
<dbReference type="EMBL" id="CAUYUJ010001743">
    <property type="protein sequence ID" value="CAK0797407.1"/>
    <property type="molecule type" value="Genomic_DNA"/>
</dbReference>
<protein>
    <submittedName>
        <fullName evidence="2">Uncharacterized protein</fullName>
    </submittedName>
</protein>
<proteinExistence type="predicted"/>
<feature type="non-terminal residue" evidence="2">
    <location>
        <position position="1"/>
    </location>
</feature>
<feature type="region of interest" description="Disordered" evidence="1">
    <location>
        <begin position="158"/>
        <end position="187"/>
    </location>
</feature>
<evidence type="ECO:0000256" key="1">
    <source>
        <dbReference type="SAM" id="MobiDB-lite"/>
    </source>
</evidence>
<evidence type="ECO:0000313" key="2">
    <source>
        <dbReference type="EMBL" id="CAK0797407.1"/>
    </source>
</evidence>
<feature type="region of interest" description="Disordered" evidence="1">
    <location>
        <begin position="359"/>
        <end position="503"/>
    </location>
</feature>
<feature type="region of interest" description="Disordered" evidence="1">
    <location>
        <begin position="529"/>
        <end position="593"/>
    </location>
</feature>
<feature type="compositionally biased region" description="Basic and acidic residues" evidence="1">
    <location>
        <begin position="423"/>
        <end position="435"/>
    </location>
</feature>
<keyword evidence="3" id="KW-1185">Reference proteome</keyword>
<sequence>QWPMVAARGPPPPGLPAGRMGTGACSWLAGGRGEMVWCPPDLWGRGAAPAPLAVAAQPHHGRTTSPRAAARPWPGATGEAVAKYVADNTLLRAPTPGLSCRRSKRLDDRDDAGHVVHWGAVVAGRETGDGWLRLEAGGLFLPMELEGVRVLASWPPSLEQQDEAPGSSWQRPGELLPPAEPELPARRASAEHPAGLALAAISGHSAPGAWPPCHLQPPAVQHPELPAMPQPTFQLQVPGLSVPGLAPLLAPPAPALGSGAGGAPCWAGTAEGSWAAHTVTGSPCATREWPSDAVRPTEASPWLQDLLASGAAPPADTCRQGSPCDDFSGLARLLEETEAEFARIKRSLHGMHHGLHLAGSLLGPRSPDSGPTSGLAHGAPARESSGGLAPAPPPLEAPAGGRPGGGPAPSPPLLARGPGGCPDRVRRPLGCDRLVRSPPRRPPEGRGAACATPPPAAGHRLGSDAASLPDPPWTHGSEAPGAAAGAQGGGAAGAAAARRAAPREEGVLAAILGAAARGSPGGTRAILMSTERAAPAAGAASPRGSPAPGVEGGARAELPAPAAPPREQPAEEPPRASPDGPPEPRRRPAAGIGARAEGHCAALEAAMARVRAGRCQRTTCTGAGAAQKLAAGGGLGGKEEGRASGGRGRSPLPRGAASYADPGLPDVGRSNEVGGCR</sequence>
<reference evidence="2" key="1">
    <citation type="submission" date="2023-10" db="EMBL/GenBank/DDBJ databases">
        <authorList>
            <person name="Chen Y."/>
            <person name="Shah S."/>
            <person name="Dougan E. K."/>
            <person name="Thang M."/>
            <person name="Chan C."/>
        </authorList>
    </citation>
    <scope>NUCLEOTIDE SEQUENCE [LARGE SCALE GENOMIC DNA]</scope>
</reference>
<name>A0ABN9Q2P4_9DINO</name>
<feature type="region of interest" description="Disordered" evidence="1">
    <location>
        <begin position="612"/>
        <end position="677"/>
    </location>
</feature>
<gene>
    <name evidence="2" type="ORF">PCOR1329_LOCUS6497</name>
</gene>
<accession>A0ABN9Q2P4</accession>
<evidence type="ECO:0000313" key="3">
    <source>
        <dbReference type="Proteomes" id="UP001189429"/>
    </source>
</evidence>
<comment type="caution">
    <text evidence="2">The sequence shown here is derived from an EMBL/GenBank/DDBJ whole genome shotgun (WGS) entry which is preliminary data.</text>
</comment>
<organism evidence="2 3">
    <name type="scientific">Prorocentrum cordatum</name>
    <dbReference type="NCBI Taxonomy" id="2364126"/>
    <lineage>
        <taxon>Eukaryota</taxon>
        <taxon>Sar</taxon>
        <taxon>Alveolata</taxon>
        <taxon>Dinophyceae</taxon>
        <taxon>Prorocentrales</taxon>
        <taxon>Prorocentraceae</taxon>
        <taxon>Prorocentrum</taxon>
    </lineage>
</organism>
<dbReference type="Proteomes" id="UP001189429">
    <property type="component" value="Unassembled WGS sequence"/>
</dbReference>
<feature type="non-terminal residue" evidence="2">
    <location>
        <position position="677"/>
    </location>
</feature>